<evidence type="ECO:0000256" key="2">
    <source>
        <dbReference type="ARBA" id="ARBA00008814"/>
    </source>
</evidence>
<feature type="signal peptide" evidence="6">
    <location>
        <begin position="1"/>
        <end position="27"/>
    </location>
</feature>
<evidence type="ECO:0000256" key="6">
    <source>
        <dbReference type="SAM" id="SignalP"/>
    </source>
</evidence>
<evidence type="ECO:0000259" key="7">
    <source>
        <dbReference type="PROSITE" id="PS50983"/>
    </source>
</evidence>
<dbReference type="SUPFAM" id="SSF53807">
    <property type="entry name" value="Helical backbone' metal receptor"/>
    <property type="match status" value="1"/>
</dbReference>
<dbReference type="Proteomes" id="UP000008495">
    <property type="component" value="Unassembled WGS sequence"/>
</dbReference>
<dbReference type="InterPro" id="IPR002491">
    <property type="entry name" value="ABC_transptr_periplasmic_BD"/>
</dbReference>
<dbReference type="Gene3D" id="3.40.50.1980">
    <property type="entry name" value="Nitrogenase molybdenum iron protein domain"/>
    <property type="match status" value="2"/>
</dbReference>
<dbReference type="GO" id="GO:0030288">
    <property type="term" value="C:outer membrane-bounded periplasmic space"/>
    <property type="evidence" value="ECO:0007669"/>
    <property type="project" value="TreeGrafter"/>
</dbReference>
<dbReference type="PROSITE" id="PS50983">
    <property type="entry name" value="FE_B12_PBP"/>
    <property type="match status" value="1"/>
</dbReference>
<reference evidence="8 9" key="1">
    <citation type="submission" date="2012-08" db="EMBL/GenBank/DDBJ databases">
        <title>Whole genome shotgun sequence of Austwickia chelonae NBRC 105200.</title>
        <authorList>
            <person name="Yoshida I."/>
            <person name="Hosoyama A."/>
            <person name="Tsuchikane K."/>
            <person name="Katsumata H."/>
            <person name="Ando Y."/>
            <person name="Ohji S."/>
            <person name="Hamada M."/>
            <person name="Tamura T."/>
            <person name="Yamazoe A."/>
            <person name="Yamazaki S."/>
            <person name="Fujita N."/>
        </authorList>
    </citation>
    <scope>NUCLEOTIDE SEQUENCE [LARGE SCALE GENOMIC DNA]</scope>
    <source>
        <strain evidence="8 9">NBRC 105200</strain>
    </source>
</reference>
<dbReference type="EMBL" id="BAGZ01000009">
    <property type="protein sequence ID" value="GAB78485.1"/>
    <property type="molecule type" value="Genomic_DNA"/>
</dbReference>
<evidence type="ECO:0000256" key="3">
    <source>
        <dbReference type="ARBA" id="ARBA00022448"/>
    </source>
</evidence>
<protein>
    <submittedName>
        <fullName evidence="8">Putative iron-siderophore binding protein</fullName>
    </submittedName>
</protein>
<dbReference type="InterPro" id="IPR051313">
    <property type="entry name" value="Bact_iron-sidero_bind"/>
</dbReference>
<proteinExistence type="inferred from homology"/>
<keyword evidence="3" id="KW-0813">Transport</keyword>
<evidence type="ECO:0000256" key="5">
    <source>
        <dbReference type="SAM" id="MobiDB-lite"/>
    </source>
</evidence>
<dbReference type="eggNOG" id="COG4592">
    <property type="taxonomic scope" value="Bacteria"/>
</dbReference>
<sequence>MTFPSMKRRPRAVQLTSLCLAAAIVLSGCTQGKSEGSAGSGDEKRTVKSAKGDIQVPKEPKRIVVLTGGLAGYAFRLEAPVAATDTRVLGVTDLKGEFPPSWADPATKQGTKALPGGEELSVEAVAAAKPDLIIGGGQGISAVQADKRYDDLKAIAPTVLVPTSVTDWKEQLRMVADAAGRTKKADELIEAYTKRVAEVKAKIKVPEGKTAVMLSLQTKEPSLVPSTAALPSLLKEVGFDMDDVYEKADKPKLYGSGDSFNVSKELLPKVADAPNTFVIPVGGPKLAELQADPVYSQLPSFTGKKVNEFPATSYRPDYDSALQTLDLLEKTFS</sequence>
<dbReference type="STRING" id="100225.SAMN05421595_2755"/>
<dbReference type="PANTHER" id="PTHR30532">
    <property type="entry name" value="IRON III DICITRATE-BINDING PERIPLASMIC PROTEIN"/>
    <property type="match status" value="1"/>
</dbReference>
<comment type="subcellular location">
    <subcellularLocation>
        <location evidence="1">Cell envelope</location>
    </subcellularLocation>
</comment>
<keyword evidence="9" id="KW-1185">Reference proteome</keyword>
<feature type="chain" id="PRO_5038441232" evidence="6">
    <location>
        <begin position="28"/>
        <end position="333"/>
    </location>
</feature>
<evidence type="ECO:0000256" key="1">
    <source>
        <dbReference type="ARBA" id="ARBA00004196"/>
    </source>
</evidence>
<comment type="caution">
    <text evidence="8">The sequence shown here is derived from an EMBL/GenBank/DDBJ whole genome shotgun (WGS) entry which is preliminary data.</text>
</comment>
<dbReference type="PROSITE" id="PS51257">
    <property type="entry name" value="PROKAR_LIPOPROTEIN"/>
    <property type="match status" value="1"/>
</dbReference>
<evidence type="ECO:0000256" key="4">
    <source>
        <dbReference type="ARBA" id="ARBA00022729"/>
    </source>
</evidence>
<dbReference type="Pfam" id="PF01497">
    <property type="entry name" value="Peripla_BP_2"/>
    <property type="match status" value="1"/>
</dbReference>
<keyword evidence="4 6" id="KW-0732">Signal</keyword>
<dbReference type="PANTHER" id="PTHR30532:SF24">
    <property type="entry name" value="FERRIC ENTEROBACTIN-BINDING PERIPLASMIC PROTEIN FEPB"/>
    <property type="match status" value="1"/>
</dbReference>
<gene>
    <name evidence="8" type="ORF">AUCHE_09_00900</name>
</gene>
<organism evidence="8 9">
    <name type="scientific">Austwickia chelonae NBRC 105200</name>
    <dbReference type="NCBI Taxonomy" id="1184607"/>
    <lineage>
        <taxon>Bacteria</taxon>
        <taxon>Bacillati</taxon>
        <taxon>Actinomycetota</taxon>
        <taxon>Actinomycetes</taxon>
        <taxon>Micrococcales</taxon>
        <taxon>Dermatophilaceae</taxon>
        <taxon>Austwickia</taxon>
    </lineage>
</organism>
<evidence type="ECO:0000313" key="9">
    <source>
        <dbReference type="Proteomes" id="UP000008495"/>
    </source>
</evidence>
<feature type="domain" description="Fe/B12 periplasmic-binding" evidence="7">
    <location>
        <begin position="62"/>
        <end position="333"/>
    </location>
</feature>
<dbReference type="RefSeq" id="WP_006503240.1">
    <property type="nucleotide sequence ID" value="NZ_BAGZ01000009.1"/>
</dbReference>
<accession>K6VT54</accession>
<feature type="region of interest" description="Disordered" evidence="5">
    <location>
        <begin position="31"/>
        <end position="54"/>
    </location>
</feature>
<dbReference type="GO" id="GO:1901678">
    <property type="term" value="P:iron coordination entity transport"/>
    <property type="evidence" value="ECO:0007669"/>
    <property type="project" value="UniProtKB-ARBA"/>
</dbReference>
<name>K6VT54_9MICO</name>
<comment type="similarity">
    <text evidence="2">Belongs to the bacterial solute-binding protein 8 family.</text>
</comment>
<evidence type="ECO:0000313" key="8">
    <source>
        <dbReference type="EMBL" id="GAB78485.1"/>
    </source>
</evidence>
<dbReference type="AlphaFoldDB" id="K6VT54"/>